<evidence type="ECO:0000313" key="2">
    <source>
        <dbReference type="Proteomes" id="UP001596414"/>
    </source>
</evidence>
<accession>A0ABD5X6R7</accession>
<protein>
    <submittedName>
        <fullName evidence="1">Uncharacterized protein</fullName>
    </submittedName>
</protein>
<sequence>MKHDIWSATPPRNDVLKLADLPVAPETYDEFYDRLDLQVERIPSLKVILVDKTNSRFSESLADVVGRTTIRGHYTPSIRTENDFSDKFDPIESLNIYIYISASQSEWSANTGYEIKVHQRVLRVAEHPRFGEPVHGRTHQGPD</sequence>
<dbReference type="Proteomes" id="UP001596414">
    <property type="component" value="Unassembled WGS sequence"/>
</dbReference>
<gene>
    <name evidence="1" type="ORF">ACFQJ7_06095</name>
</gene>
<organism evidence="1 2">
    <name type="scientific">Halovenus rubra</name>
    <dbReference type="NCBI Taxonomy" id="869890"/>
    <lineage>
        <taxon>Archaea</taxon>
        <taxon>Methanobacteriati</taxon>
        <taxon>Methanobacteriota</taxon>
        <taxon>Stenosarchaea group</taxon>
        <taxon>Halobacteria</taxon>
        <taxon>Halobacteriales</taxon>
        <taxon>Haloarculaceae</taxon>
        <taxon>Halovenus</taxon>
    </lineage>
</organism>
<comment type="caution">
    <text evidence="1">The sequence shown here is derived from an EMBL/GenBank/DDBJ whole genome shotgun (WGS) entry which is preliminary data.</text>
</comment>
<proteinExistence type="predicted"/>
<dbReference type="RefSeq" id="WP_267637017.1">
    <property type="nucleotide sequence ID" value="NZ_JAODIY010000008.1"/>
</dbReference>
<dbReference type="EMBL" id="JBHSZQ010000008">
    <property type="protein sequence ID" value="MFC7125608.1"/>
    <property type="molecule type" value="Genomic_DNA"/>
</dbReference>
<evidence type="ECO:0000313" key="1">
    <source>
        <dbReference type="EMBL" id="MFC7125608.1"/>
    </source>
</evidence>
<dbReference type="AlphaFoldDB" id="A0ABD5X6R7"/>
<name>A0ABD5X6R7_9EURY</name>
<reference evidence="1 2" key="1">
    <citation type="journal article" date="2014" name="Int. J. Syst. Evol. Microbiol.">
        <title>Complete genome sequence of Corynebacterium casei LMG S-19264T (=DSM 44701T), isolated from a smear-ripened cheese.</title>
        <authorList>
            <consortium name="US DOE Joint Genome Institute (JGI-PGF)"/>
            <person name="Walter F."/>
            <person name="Albersmeier A."/>
            <person name="Kalinowski J."/>
            <person name="Ruckert C."/>
        </authorList>
    </citation>
    <scope>NUCLEOTIDE SEQUENCE [LARGE SCALE GENOMIC DNA]</scope>
    <source>
        <strain evidence="1 2">CGMCC 4.7215</strain>
    </source>
</reference>